<evidence type="ECO:0000256" key="8">
    <source>
        <dbReference type="SAM" id="MobiDB-lite"/>
    </source>
</evidence>
<keyword evidence="1 7" id="KW-0436">Ligase</keyword>
<keyword evidence="6" id="KW-0862">Zinc</keyword>
<keyword evidence="6" id="KW-0479">Metal-binding</keyword>
<feature type="compositionally biased region" description="Basic residues" evidence="8">
    <location>
        <begin position="360"/>
        <end position="380"/>
    </location>
</feature>
<reference evidence="11" key="1">
    <citation type="journal article" date="2019" name="Gigascience">
        <title>De novo genome assembly of the endangered Acer yangbiense, a plant species with extremely small populations endemic to Yunnan Province, China.</title>
        <authorList>
            <person name="Yang J."/>
            <person name="Wariss H.M."/>
            <person name="Tao L."/>
            <person name="Zhang R."/>
            <person name="Yun Q."/>
            <person name="Hollingsworth P."/>
            <person name="Dao Z."/>
            <person name="Luo G."/>
            <person name="Guo H."/>
            <person name="Ma Y."/>
            <person name="Sun W."/>
        </authorList>
    </citation>
    <scope>NUCLEOTIDE SEQUENCE [LARGE SCALE GENOMIC DNA]</scope>
    <source>
        <strain evidence="11">cv. Malutang</strain>
    </source>
</reference>
<evidence type="ECO:0000256" key="1">
    <source>
        <dbReference type="ARBA" id="ARBA00022598"/>
    </source>
</evidence>
<dbReference type="InterPro" id="IPR040256">
    <property type="entry name" value="At4g02000-like"/>
</dbReference>
<dbReference type="InterPro" id="IPR015413">
    <property type="entry name" value="Methionyl/Leucyl_tRNA_Synth"/>
</dbReference>
<dbReference type="PANTHER" id="PTHR31286:SF167">
    <property type="entry name" value="OS09G0268800 PROTEIN"/>
    <property type="match status" value="1"/>
</dbReference>
<sequence length="694" mass="77348">MSAAEIAQLYENLSLADEDGAIHEISEEVIEDGIEDVDRCLVGKVLSRKRVNREAFKGLIEQIWSPFGQVEVELVGLNTFKFYFINREVRNRVWHKGPWHFGKSLIVLEKPKGSGDISKLGFTKADFWVQIHDIPIMCMNRRTTKWLTEQLVKLLIYPQNLESAGENKTDEVTVVTLKYERLPDFCYVCGRIGHGIKECIDEEARKASLEGLPNKFGSWLKASTSEQSNYKFNSQFAGSSLERGRSLEGSHSASRTAATKIAEKEVHQVTLVAGGLGPPHVDEMCVDGPGPGSTGGPKALCLPNSELIIEHSAMLRTQDLIDPKVSHMVDRTNKEDLIIDVDTTMLPKDLKTNNPMSTPTKKKKKKKKKTNKQTNKKWKRSTREGHLCQCSGKIPNPLHMMLKGLGNPHAFAALLRLLKSHSLYLVFSSETKLNGRKTEKFRNLLGFSGCISVDSMGSSGGFMLLWKDSLDAFVLSFFAGHIDARICMKDGFRWQFLGCLAIFGGPDLFKRPWFGVHDSLGYLGESQLLVKLSNGESNSESTDPFVLTTPLYYVNAPPHMGSAYTAIAADAIARFQILLMTSSSGQLTPSMKEFYSRVLANVDIMRAFIVLTVKSTRCKVGSEVAYKVFLFFSRISTLNRTSCSVRETQPIFQLLKSNVTESTELAEPTDSGFGLWILNLSLALFLWTLAGLSK</sequence>
<dbReference type="Proteomes" id="UP000323000">
    <property type="component" value="Chromosome 12"/>
</dbReference>
<dbReference type="GO" id="GO:0004812">
    <property type="term" value="F:aminoacyl-tRNA ligase activity"/>
    <property type="evidence" value="ECO:0007669"/>
    <property type="project" value="UniProtKB-KW"/>
</dbReference>
<dbReference type="InterPro" id="IPR001878">
    <property type="entry name" value="Znf_CCHC"/>
</dbReference>
<dbReference type="Pfam" id="PF09334">
    <property type="entry name" value="tRNA-synt_1g"/>
    <property type="match status" value="1"/>
</dbReference>
<evidence type="ECO:0000313" key="11">
    <source>
        <dbReference type="Proteomes" id="UP000323000"/>
    </source>
</evidence>
<dbReference type="Gene3D" id="3.40.50.620">
    <property type="entry name" value="HUPs"/>
    <property type="match status" value="1"/>
</dbReference>
<evidence type="ECO:0000256" key="2">
    <source>
        <dbReference type="ARBA" id="ARBA00022741"/>
    </source>
</evidence>
<keyword evidence="11" id="KW-1185">Reference proteome</keyword>
<dbReference type="Pfam" id="PF14111">
    <property type="entry name" value="DUF4283"/>
    <property type="match status" value="1"/>
</dbReference>
<protein>
    <recommendedName>
        <fullName evidence="9">CCHC-type domain-containing protein</fullName>
    </recommendedName>
</protein>
<comment type="caution">
    <text evidence="10">The sequence shown here is derived from an EMBL/GenBank/DDBJ whole genome shotgun (WGS) entry which is preliminary data.</text>
</comment>
<evidence type="ECO:0000313" key="10">
    <source>
        <dbReference type="EMBL" id="TXG49744.1"/>
    </source>
</evidence>
<keyword evidence="3 7" id="KW-0067">ATP-binding</keyword>
<keyword evidence="5 7" id="KW-0030">Aminoacyl-tRNA synthetase</keyword>
<dbReference type="InterPro" id="IPR025836">
    <property type="entry name" value="Zn_knuckle_CX2CX4HX4C"/>
</dbReference>
<dbReference type="OrthoDB" id="1938170at2759"/>
<dbReference type="PANTHER" id="PTHR31286">
    <property type="entry name" value="GLYCINE-RICH CELL WALL STRUCTURAL PROTEIN 1.8-LIKE"/>
    <property type="match status" value="1"/>
</dbReference>
<dbReference type="GO" id="GO:0006418">
    <property type="term" value="P:tRNA aminoacylation for protein translation"/>
    <property type="evidence" value="ECO:0007669"/>
    <property type="project" value="InterPro"/>
</dbReference>
<dbReference type="GO" id="GO:0005524">
    <property type="term" value="F:ATP binding"/>
    <property type="evidence" value="ECO:0007669"/>
    <property type="project" value="UniProtKB-KW"/>
</dbReference>
<evidence type="ECO:0000256" key="6">
    <source>
        <dbReference type="PROSITE-ProRule" id="PRU00047"/>
    </source>
</evidence>
<organism evidence="10 11">
    <name type="scientific">Acer yangbiense</name>
    <dbReference type="NCBI Taxonomy" id="1000413"/>
    <lineage>
        <taxon>Eukaryota</taxon>
        <taxon>Viridiplantae</taxon>
        <taxon>Streptophyta</taxon>
        <taxon>Embryophyta</taxon>
        <taxon>Tracheophyta</taxon>
        <taxon>Spermatophyta</taxon>
        <taxon>Magnoliopsida</taxon>
        <taxon>eudicotyledons</taxon>
        <taxon>Gunneridae</taxon>
        <taxon>Pentapetalae</taxon>
        <taxon>rosids</taxon>
        <taxon>malvids</taxon>
        <taxon>Sapindales</taxon>
        <taxon>Sapindaceae</taxon>
        <taxon>Hippocastanoideae</taxon>
        <taxon>Acereae</taxon>
        <taxon>Acer</taxon>
    </lineage>
</organism>
<dbReference type="GO" id="GO:0003676">
    <property type="term" value="F:nucleic acid binding"/>
    <property type="evidence" value="ECO:0007669"/>
    <property type="project" value="InterPro"/>
</dbReference>
<dbReference type="EMBL" id="VAHF01000012">
    <property type="protein sequence ID" value="TXG49744.1"/>
    <property type="molecule type" value="Genomic_DNA"/>
</dbReference>
<dbReference type="InterPro" id="IPR014729">
    <property type="entry name" value="Rossmann-like_a/b/a_fold"/>
</dbReference>
<keyword evidence="6" id="KW-0863">Zinc-finger</keyword>
<evidence type="ECO:0000256" key="3">
    <source>
        <dbReference type="ARBA" id="ARBA00022840"/>
    </source>
</evidence>
<keyword evidence="4 7" id="KW-0648">Protein biosynthesis</keyword>
<gene>
    <name evidence="10" type="ORF">EZV62_025619</name>
</gene>
<comment type="similarity">
    <text evidence="7">Belongs to the class-I aminoacyl-tRNA synthetase family.</text>
</comment>
<feature type="region of interest" description="Disordered" evidence="8">
    <location>
        <begin position="348"/>
        <end position="384"/>
    </location>
</feature>
<dbReference type="InterPro" id="IPR025558">
    <property type="entry name" value="DUF4283"/>
</dbReference>
<feature type="domain" description="CCHC-type" evidence="9">
    <location>
        <begin position="186"/>
        <end position="199"/>
    </location>
</feature>
<keyword evidence="2 7" id="KW-0547">Nucleotide-binding</keyword>
<dbReference type="PROSITE" id="PS50158">
    <property type="entry name" value="ZF_CCHC"/>
    <property type="match status" value="1"/>
</dbReference>
<name>A0A5C7GYB9_9ROSI</name>
<dbReference type="SUPFAM" id="SSF52374">
    <property type="entry name" value="Nucleotidylyl transferase"/>
    <property type="match status" value="1"/>
</dbReference>
<evidence type="ECO:0000256" key="4">
    <source>
        <dbReference type="ARBA" id="ARBA00022917"/>
    </source>
</evidence>
<dbReference type="Pfam" id="PF14392">
    <property type="entry name" value="zf-CCHC_4"/>
    <property type="match status" value="1"/>
</dbReference>
<accession>A0A5C7GYB9</accession>
<dbReference type="GO" id="GO:0008270">
    <property type="term" value="F:zinc ion binding"/>
    <property type="evidence" value="ECO:0007669"/>
    <property type="project" value="UniProtKB-KW"/>
</dbReference>
<dbReference type="AlphaFoldDB" id="A0A5C7GYB9"/>
<evidence type="ECO:0000259" key="9">
    <source>
        <dbReference type="PROSITE" id="PS50158"/>
    </source>
</evidence>
<proteinExistence type="inferred from homology"/>
<evidence type="ECO:0000256" key="5">
    <source>
        <dbReference type="ARBA" id="ARBA00023146"/>
    </source>
</evidence>
<evidence type="ECO:0000256" key="7">
    <source>
        <dbReference type="RuleBase" id="RU363039"/>
    </source>
</evidence>